<dbReference type="EMBL" id="QRWZ01000017">
    <property type="protein sequence ID" value="RGT59446.1"/>
    <property type="molecule type" value="Genomic_DNA"/>
</dbReference>
<protein>
    <submittedName>
        <fullName evidence="1">Uncharacterized protein</fullName>
    </submittedName>
</protein>
<gene>
    <name evidence="1" type="ORF">DWX18_09410</name>
</gene>
<evidence type="ECO:0000313" key="1">
    <source>
        <dbReference type="EMBL" id="RGT59446.1"/>
    </source>
</evidence>
<accession>A0A412PL49</accession>
<evidence type="ECO:0000313" key="2">
    <source>
        <dbReference type="Proteomes" id="UP000284046"/>
    </source>
</evidence>
<organism evidence="1 2">
    <name type="scientific">Streptococcus anginosus</name>
    <dbReference type="NCBI Taxonomy" id="1328"/>
    <lineage>
        <taxon>Bacteria</taxon>
        <taxon>Bacillati</taxon>
        <taxon>Bacillota</taxon>
        <taxon>Bacilli</taxon>
        <taxon>Lactobacillales</taxon>
        <taxon>Streptococcaceae</taxon>
        <taxon>Streptococcus</taxon>
        <taxon>Streptococcus anginosus group</taxon>
    </lineage>
</organism>
<dbReference type="Proteomes" id="UP000284046">
    <property type="component" value="Unassembled WGS sequence"/>
</dbReference>
<dbReference type="AlphaFoldDB" id="A0A412PL49"/>
<name>A0A412PL49_STRAP</name>
<sequence length="69" mass="8359">MSVNFQIIQTPEWILYNCPNCGEEHEWHYEDFLKYYDLNSDELWDNYTTIEVDCQDCGFNFTLSGYEID</sequence>
<proteinExistence type="predicted"/>
<reference evidence="1 2" key="1">
    <citation type="submission" date="2018-08" db="EMBL/GenBank/DDBJ databases">
        <title>A genome reference for cultivated species of the human gut microbiota.</title>
        <authorList>
            <person name="Zou Y."/>
            <person name="Xue W."/>
            <person name="Luo G."/>
        </authorList>
    </citation>
    <scope>NUCLEOTIDE SEQUENCE [LARGE SCALE GENOMIC DNA]</scope>
    <source>
        <strain evidence="1 2">AF18-38</strain>
    </source>
</reference>
<dbReference type="RefSeq" id="WP_118138902.1">
    <property type="nucleotide sequence ID" value="NZ_JAPAHZ010000001.1"/>
</dbReference>
<comment type="caution">
    <text evidence="1">The sequence shown here is derived from an EMBL/GenBank/DDBJ whole genome shotgun (WGS) entry which is preliminary data.</text>
</comment>